<gene>
    <name evidence="3" type="ORF">M404DRAFT_874982</name>
</gene>
<dbReference type="EMBL" id="KN831951">
    <property type="protein sequence ID" value="KIO10774.1"/>
    <property type="molecule type" value="Genomic_DNA"/>
</dbReference>
<dbReference type="PROSITE" id="PS50021">
    <property type="entry name" value="CH"/>
    <property type="match status" value="1"/>
</dbReference>
<reference evidence="4" key="2">
    <citation type="submission" date="2015-01" db="EMBL/GenBank/DDBJ databases">
        <title>Evolutionary Origins and Diversification of the Mycorrhizal Mutualists.</title>
        <authorList>
            <consortium name="DOE Joint Genome Institute"/>
            <consortium name="Mycorrhizal Genomics Consortium"/>
            <person name="Kohler A."/>
            <person name="Kuo A."/>
            <person name="Nagy L.G."/>
            <person name="Floudas D."/>
            <person name="Copeland A."/>
            <person name="Barry K.W."/>
            <person name="Cichocki N."/>
            <person name="Veneault-Fourrey C."/>
            <person name="LaButti K."/>
            <person name="Lindquist E.A."/>
            <person name="Lipzen A."/>
            <person name="Lundell T."/>
            <person name="Morin E."/>
            <person name="Murat C."/>
            <person name="Riley R."/>
            <person name="Ohm R."/>
            <person name="Sun H."/>
            <person name="Tunlid A."/>
            <person name="Henrissat B."/>
            <person name="Grigoriev I.V."/>
            <person name="Hibbett D.S."/>
            <person name="Martin F."/>
        </authorList>
    </citation>
    <scope>NUCLEOTIDE SEQUENCE [LARGE SCALE GENOMIC DNA]</scope>
    <source>
        <strain evidence="4">Marx 270</strain>
    </source>
</reference>
<evidence type="ECO:0000256" key="1">
    <source>
        <dbReference type="SAM" id="MobiDB-lite"/>
    </source>
</evidence>
<dbReference type="GO" id="GO:0051015">
    <property type="term" value="F:actin filament binding"/>
    <property type="evidence" value="ECO:0007669"/>
    <property type="project" value="TreeGrafter"/>
</dbReference>
<protein>
    <recommendedName>
        <fullName evidence="2">Calponin-homology (CH) domain-containing protein</fullName>
    </recommendedName>
</protein>
<feature type="compositionally biased region" description="Polar residues" evidence="1">
    <location>
        <begin position="440"/>
        <end position="450"/>
    </location>
</feature>
<dbReference type="InterPro" id="IPR003096">
    <property type="entry name" value="SM22_calponin"/>
</dbReference>
<feature type="region of interest" description="Disordered" evidence="1">
    <location>
        <begin position="23"/>
        <end position="119"/>
    </location>
</feature>
<feature type="compositionally biased region" description="Basic residues" evidence="1">
    <location>
        <begin position="1008"/>
        <end position="1019"/>
    </location>
</feature>
<feature type="region of interest" description="Disordered" evidence="1">
    <location>
        <begin position="139"/>
        <end position="161"/>
    </location>
</feature>
<feature type="compositionally biased region" description="Low complexity" evidence="1">
    <location>
        <begin position="34"/>
        <end position="44"/>
    </location>
</feature>
<dbReference type="InterPro" id="IPR036872">
    <property type="entry name" value="CH_dom_sf"/>
</dbReference>
<feature type="compositionally biased region" description="Low complexity" evidence="1">
    <location>
        <begin position="202"/>
        <end position="223"/>
    </location>
</feature>
<dbReference type="InterPro" id="IPR001715">
    <property type="entry name" value="CH_dom"/>
</dbReference>
<dbReference type="PANTHER" id="PTHR47385:SF14">
    <property type="entry name" value="TRANSGELIN"/>
    <property type="match status" value="1"/>
</dbReference>
<dbReference type="PRINTS" id="PR00888">
    <property type="entry name" value="SM22CALPONIN"/>
</dbReference>
<evidence type="ECO:0000259" key="2">
    <source>
        <dbReference type="PROSITE" id="PS50021"/>
    </source>
</evidence>
<feature type="region of interest" description="Disordered" evidence="1">
    <location>
        <begin position="652"/>
        <end position="819"/>
    </location>
</feature>
<feature type="region of interest" description="Disordered" evidence="1">
    <location>
        <begin position="872"/>
        <end position="942"/>
    </location>
</feature>
<feature type="region of interest" description="Disordered" evidence="1">
    <location>
        <begin position="957"/>
        <end position="1019"/>
    </location>
</feature>
<feature type="compositionally biased region" description="Pro residues" evidence="1">
    <location>
        <begin position="298"/>
        <end position="309"/>
    </location>
</feature>
<feature type="compositionally biased region" description="Pro residues" evidence="1">
    <location>
        <begin position="757"/>
        <end position="766"/>
    </location>
</feature>
<feature type="domain" description="Calponin-homology (CH)" evidence="2">
    <location>
        <begin position="531"/>
        <end position="642"/>
    </location>
</feature>
<feature type="compositionally biased region" description="Low complexity" evidence="1">
    <location>
        <begin position="242"/>
        <end position="257"/>
    </location>
</feature>
<dbReference type="STRING" id="870435.A0A0C3PQG7"/>
<dbReference type="Gene3D" id="1.10.418.10">
    <property type="entry name" value="Calponin-like domain"/>
    <property type="match status" value="1"/>
</dbReference>
<feature type="compositionally biased region" description="Polar residues" evidence="1">
    <location>
        <begin position="678"/>
        <end position="696"/>
    </location>
</feature>
<feature type="compositionally biased region" description="Polar residues" evidence="1">
    <location>
        <begin position="45"/>
        <end position="62"/>
    </location>
</feature>
<dbReference type="SUPFAM" id="SSF47576">
    <property type="entry name" value="Calponin-homology domain, CH-domain"/>
    <property type="match status" value="1"/>
</dbReference>
<accession>A0A0C3PQG7</accession>
<keyword evidence="4" id="KW-1185">Reference proteome</keyword>
<evidence type="ECO:0000313" key="4">
    <source>
        <dbReference type="Proteomes" id="UP000054217"/>
    </source>
</evidence>
<dbReference type="Proteomes" id="UP000054217">
    <property type="component" value="Unassembled WGS sequence"/>
</dbReference>
<dbReference type="HOGENOM" id="CLU_296315_0_0_1"/>
<evidence type="ECO:0000313" key="3">
    <source>
        <dbReference type="EMBL" id="KIO10774.1"/>
    </source>
</evidence>
<feature type="compositionally biased region" description="Low complexity" evidence="1">
    <location>
        <begin position="320"/>
        <end position="335"/>
    </location>
</feature>
<feature type="compositionally biased region" description="Basic and acidic residues" evidence="1">
    <location>
        <begin position="403"/>
        <end position="421"/>
    </location>
</feature>
<dbReference type="InParanoid" id="A0A0C3PQG7"/>
<feature type="compositionally biased region" description="Polar residues" evidence="1">
    <location>
        <begin position="740"/>
        <end position="749"/>
    </location>
</feature>
<dbReference type="Pfam" id="PF00307">
    <property type="entry name" value="CH"/>
    <property type="match status" value="1"/>
</dbReference>
<sequence>MPGVALPDTSKSQILDPFHMASLQRSNDKSTANSTTSSSLVQSSNAFDTSDSAAQPSSSTTFKRLRSSFGHGFRTATRSRAKAPPVADGEFGTITVKGEAGDPARHGETSGVGQGEDKGTSNMLRRLETKVGVRFARRDSTTAPSNPIAPVGDPSKDNREHVDNADRASTRVAGWRNFMTPTLQQASASSPALHLSLQAPPFTTSRPAVMPSSSSPSARSFSPSRDRPRRASAQPTPQEIGAPQPLAPRRPLRNSSRSPERGNTVSPLPRANRHRPSPISPPGPRSSLDTQSRNRDLPTPPESPSPPPGVRGGVGKWTRLPASANASQASLSSQPTSPGCSYTANQTHARTPTKRIVTPTSVRGSASPSSSNIPSDSSGPPSSPTPLPRRPSINSSGRPSFETARRPSAEIPRRGSTDTQRRPTASPTPRTASPSGTARSRATSPSQRSSVYGHGRNLNMSSISLISPSTPEQRELIRLAMSVLCKELRKPPPHLSRADRQREWAEVEVRMQPLIRVERVWGKSSRIASASASQVTFTGLSSASVVSNAGEERERKLFCDALRDGVILCQLMNKHRPNMIPRVDPREDGFKRLTNITKFLAACPSQGVPSDDLFYRDDLIEATPEALCRVARTIIALLKLFETPTIGESKVITGQKKTDGTATGTGSGLSFSLTSQSNAAPSVPNSLPQQSVSPVTSHPGPGWKSGRPPESYLHPTRPDSPHSGTSSGTARHVTLESRHAPSTTNSWSGDLTRGGQTPPPPKPPPRTQYHSKHDDDSDGSLLSSIKPLEFPRREPLSQCSSPTGDTGCDVPVRQSRTSSNITENTAYSSIFDLRRNSNAQNKFGTVRTVTTEATSLGSEVPSFTRTEASSLAASLAEEMGRRRSTSTEGTRISDRKPSEPVVPDLVSLTEEEENSACGSSSRDTHRDKAREPQTNKDVVRLGKGKWPDDFIDAFRPAVPSRQIPTRATVDVADSSPRCSAPLSISPSRKLSIIAPPKPIDGSDALSRRPSHRARQSSVC</sequence>
<proteinExistence type="predicted"/>
<dbReference type="SMART" id="SM00033">
    <property type="entry name" value="CH"/>
    <property type="match status" value="1"/>
</dbReference>
<dbReference type="GO" id="GO:0015629">
    <property type="term" value="C:actin cytoskeleton"/>
    <property type="evidence" value="ECO:0007669"/>
    <property type="project" value="TreeGrafter"/>
</dbReference>
<dbReference type="AlphaFoldDB" id="A0A0C3PQG7"/>
<organism evidence="3 4">
    <name type="scientific">Pisolithus tinctorius Marx 270</name>
    <dbReference type="NCBI Taxonomy" id="870435"/>
    <lineage>
        <taxon>Eukaryota</taxon>
        <taxon>Fungi</taxon>
        <taxon>Dikarya</taxon>
        <taxon>Basidiomycota</taxon>
        <taxon>Agaricomycotina</taxon>
        <taxon>Agaricomycetes</taxon>
        <taxon>Agaricomycetidae</taxon>
        <taxon>Boletales</taxon>
        <taxon>Sclerodermatineae</taxon>
        <taxon>Pisolithaceae</taxon>
        <taxon>Pisolithus</taxon>
    </lineage>
</organism>
<feature type="compositionally biased region" description="Low complexity" evidence="1">
    <location>
        <begin position="365"/>
        <end position="380"/>
    </location>
</feature>
<feature type="compositionally biased region" description="Basic and acidic residues" evidence="1">
    <location>
        <begin position="922"/>
        <end position="942"/>
    </location>
</feature>
<feature type="compositionally biased region" description="Basic and acidic residues" evidence="1">
    <location>
        <begin position="99"/>
        <end position="108"/>
    </location>
</feature>
<dbReference type="OrthoDB" id="21595at2759"/>
<dbReference type="GO" id="GO:0007015">
    <property type="term" value="P:actin filament organization"/>
    <property type="evidence" value="ECO:0007669"/>
    <property type="project" value="TreeGrafter"/>
</dbReference>
<name>A0A0C3PQG7_PISTI</name>
<feature type="compositionally biased region" description="Low complexity" evidence="1">
    <location>
        <begin position="422"/>
        <end position="438"/>
    </location>
</feature>
<feature type="compositionally biased region" description="Polar residues" evidence="1">
    <location>
        <begin position="336"/>
        <end position="350"/>
    </location>
</feature>
<feature type="region of interest" description="Disordered" evidence="1">
    <location>
        <begin position="202"/>
        <end position="456"/>
    </location>
</feature>
<feature type="compositionally biased region" description="Polar residues" evidence="1">
    <location>
        <begin position="23"/>
        <end position="33"/>
    </location>
</feature>
<dbReference type="InterPro" id="IPR050606">
    <property type="entry name" value="Calponin-like"/>
</dbReference>
<dbReference type="PANTHER" id="PTHR47385">
    <property type="entry name" value="CALPONIN"/>
    <property type="match status" value="1"/>
</dbReference>
<reference evidence="3 4" key="1">
    <citation type="submission" date="2014-04" db="EMBL/GenBank/DDBJ databases">
        <authorList>
            <consortium name="DOE Joint Genome Institute"/>
            <person name="Kuo A."/>
            <person name="Kohler A."/>
            <person name="Costa M.D."/>
            <person name="Nagy L.G."/>
            <person name="Floudas D."/>
            <person name="Copeland A."/>
            <person name="Barry K.W."/>
            <person name="Cichocki N."/>
            <person name="Veneault-Fourrey C."/>
            <person name="LaButti K."/>
            <person name="Lindquist E.A."/>
            <person name="Lipzen A."/>
            <person name="Lundell T."/>
            <person name="Morin E."/>
            <person name="Murat C."/>
            <person name="Sun H."/>
            <person name="Tunlid A."/>
            <person name="Henrissat B."/>
            <person name="Grigoriev I.V."/>
            <person name="Hibbett D.S."/>
            <person name="Martin F."/>
            <person name="Nordberg H.P."/>
            <person name="Cantor M.N."/>
            <person name="Hua S.X."/>
        </authorList>
    </citation>
    <scope>NUCLEOTIDE SEQUENCE [LARGE SCALE GENOMIC DNA]</scope>
    <source>
        <strain evidence="3 4">Marx 270</strain>
    </source>
</reference>
<feature type="compositionally biased region" description="Low complexity" evidence="1">
    <location>
        <begin position="660"/>
        <end position="677"/>
    </location>
</feature>